<keyword evidence="2" id="KW-0732">Signal</keyword>
<dbReference type="RefSeq" id="WP_257771305.1">
    <property type="nucleotide sequence ID" value="NZ_CP102480.1"/>
</dbReference>
<dbReference type="PRINTS" id="PR01607">
    <property type="entry name" value="APYRASEFAMLY"/>
</dbReference>
<evidence type="ECO:0000259" key="5">
    <source>
        <dbReference type="Pfam" id="PF02872"/>
    </source>
</evidence>
<keyword evidence="7" id="KW-1185">Reference proteome</keyword>
<dbReference type="PANTHER" id="PTHR11575">
    <property type="entry name" value="5'-NUCLEOTIDASE-RELATED"/>
    <property type="match status" value="1"/>
</dbReference>
<dbReference type="EMBL" id="CP102480">
    <property type="protein sequence ID" value="UUX51672.1"/>
    <property type="molecule type" value="Genomic_DNA"/>
</dbReference>
<evidence type="ECO:0000313" key="6">
    <source>
        <dbReference type="EMBL" id="UUX51672.1"/>
    </source>
</evidence>
<dbReference type="InterPro" id="IPR006146">
    <property type="entry name" value="5'-Nucleotdase_CS"/>
</dbReference>
<sequence>MPFPLRRVFPFLLVVAIAAFVEVPAVAEPLRLSIVHVNDWDRLDAKDRAGGAAKIASIARYERDRVEAEGGQVLLTFGGDMISPSLLSGFDKGAHMIALANVIGFNAAVLGNHEFDFGPEVLIERLKEAKYPVLGSNISYKGEPGFPGAERSLLVEAGEYKVGLLGLTTTDTPSLSSSGPDVAFAPLAEAAAEITEALRAQGADLVIALTHAVYQNDLETLRQVAGIDIVLGGHDHLVLVLYDGKQAILKSGSQGNFVGIMDILIDRVEGRSGPQLVWQPSFSMVNTIDVEEDPEVAQRVAGYKSELDKELAVDIGLTEVALDTRRASVRTGENAFGNLVADAMRVATGADAALTNGGGIRGDTTYIPGRVLTRKDILTELPFGNRTVTMRLKGSDLKAALENGVSKVEEGAGRFPHVSGISFAYAGGKPAGARVTDVKIGDLPLDLGKVYVLATNDFVARGGDGYASLKNGKPVVDASSARLMASQVIEFIQSEGGVKTVVEGRVRRLD</sequence>
<dbReference type="GO" id="GO:0016788">
    <property type="term" value="F:hydrolase activity, acting on ester bonds"/>
    <property type="evidence" value="ECO:0007669"/>
    <property type="project" value="InterPro"/>
</dbReference>
<dbReference type="Pfam" id="PF00149">
    <property type="entry name" value="Metallophos"/>
    <property type="match status" value="1"/>
</dbReference>
<evidence type="ECO:0000256" key="1">
    <source>
        <dbReference type="ARBA" id="ARBA00006654"/>
    </source>
</evidence>
<dbReference type="InterPro" id="IPR006179">
    <property type="entry name" value="5_nucleotidase/apyrase"/>
</dbReference>
<feature type="domain" description="5'-Nucleotidase C-terminal" evidence="5">
    <location>
        <begin position="316"/>
        <end position="470"/>
    </location>
</feature>
<feature type="domain" description="Calcineurin-like phosphoesterase" evidence="4">
    <location>
        <begin position="33"/>
        <end position="236"/>
    </location>
</feature>
<keyword evidence="3" id="KW-0547">Nucleotide-binding</keyword>
<dbReference type="InterPro" id="IPR008334">
    <property type="entry name" value="5'-Nucleotdase_C"/>
</dbReference>
<dbReference type="Gene3D" id="3.90.780.10">
    <property type="entry name" value="5'-Nucleotidase, C-terminal domain"/>
    <property type="match status" value="1"/>
</dbReference>
<evidence type="ECO:0000256" key="3">
    <source>
        <dbReference type="RuleBase" id="RU362119"/>
    </source>
</evidence>
<dbReference type="AlphaFoldDB" id="A0A9J7AWJ4"/>
<dbReference type="Gene3D" id="3.60.21.10">
    <property type="match status" value="1"/>
</dbReference>
<dbReference type="Proteomes" id="UP001060336">
    <property type="component" value="Chromosome"/>
</dbReference>
<dbReference type="GO" id="GO:0046872">
    <property type="term" value="F:metal ion binding"/>
    <property type="evidence" value="ECO:0007669"/>
    <property type="project" value="InterPro"/>
</dbReference>
<organism evidence="6 7">
    <name type="scientific">Nisaea acidiphila</name>
    <dbReference type="NCBI Taxonomy" id="1862145"/>
    <lineage>
        <taxon>Bacteria</taxon>
        <taxon>Pseudomonadati</taxon>
        <taxon>Pseudomonadota</taxon>
        <taxon>Alphaproteobacteria</taxon>
        <taxon>Rhodospirillales</taxon>
        <taxon>Thalassobaculaceae</taxon>
        <taxon>Nisaea</taxon>
    </lineage>
</organism>
<dbReference type="Pfam" id="PF02872">
    <property type="entry name" value="5_nucleotid_C"/>
    <property type="match status" value="1"/>
</dbReference>
<protein>
    <submittedName>
        <fullName evidence="6">5'-nucleotidase C-terminal domain-containing protein</fullName>
    </submittedName>
</protein>
<dbReference type="SUPFAM" id="SSF55816">
    <property type="entry name" value="5'-nucleotidase (syn. UDP-sugar hydrolase), C-terminal domain"/>
    <property type="match status" value="1"/>
</dbReference>
<evidence type="ECO:0000259" key="4">
    <source>
        <dbReference type="Pfam" id="PF00149"/>
    </source>
</evidence>
<name>A0A9J7AWJ4_9PROT</name>
<dbReference type="PROSITE" id="PS00786">
    <property type="entry name" value="5_NUCLEOTIDASE_2"/>
    <property type="match status" value="1"/>
</dbReference>
<proteinExistence type="inferred from homology"/>
<dbReference type="GO" id="GO:0009166">
    <property type="term" value="P:nucleotide catabolic process"/>
    <property type="evidence" value="ECO:0007669"/>
    <property type="project" value="InterPro"/>
</dbReference>
<dbReference type="PANTHER" id="PTHR11575:SF24">
    <property type="entry name" value="5'-NUCLEOTIDASE"/>
    <property type="match status" value="1"/>
</dbReference>
<dbReference type="KEGG" id="naci:NUH88_08210"/>
<dbReference type="InterPro" id="IPR036907">
    <property type="entry name" value="5'-Nucleotdase_C_sf"/>
</dbReference>
<evidence type="ECO:0000313" key="7">
    <source>
        <dbReference type="Proteomes" id="UP001060336"/>
    </source>
</evidence>
<accession>A0A9J7AWJ4</accession>
<dbReference type="InterPro" id="IPR004843">
    <property type="entry name" value="Calcineurin-like_PHP"/>
</dbReference>
<gene>
    <name evidence="6" type="ORF">NUH88_08210</name>
</gene>
<evidence type="ECO:0000256" key="2">
    <source>
        <dbReference type="ARBA" id="ARBA00022729"/>
    </source>
</evidence>
<dbReference type="GO" id="GO:0000166">
    <property type="term" value="F:nucleotide binding"/>
    <property type="evidence" value="ECO:0007669"/>
    <property type="project" value="UniProtKB-KW"/>
</dbReference>
<comment type="similarity">
    <text evidence="1 3">Belongs to the 5'-nucleotidase family.</text>
</comment>
<dbReference type="InterPro" id="IPR029052">
    <property type="entry name" value="Metallo-depent_PP-like"/>
</dbReference>
<reference evidence="6" key="1">
    <citation type="submission" date="2022-08" db="EMBL/GenBank/DDBJ databases">
        <title>Nisaea acidiphila sp. nov., isolated from a marine algal debris and emended description of the genus Nisaea Urios et al. 2008.</title>
        <authorList>
            <person name="Kwon K."/>
        </authorList>
    </citation>
    <scope>NUCLEOTIDE SEQUENCE</scope>
    <source>
        <strain evidence="6">MEBiC11861</strain>
    </source>
</reference>
<dbReference type="SUPFAM" id="SSF56300">
    <property type="entry name" value="Metallo-dependent phosphatases"/>
    <property type="match status" value="1"/>
</dbReference>
<keyword evidence="3" id="KW-0378">Hydrolase</keyword>